<dbReference type="CDD" id="cd24012">
    <property type="entry name" value="ASKHA_NBD_KDGal-kinase"/>
    <property type="match status" value="1"/>
</dbReference>
<accession>A0A1I0NPI4</accession>
<dbReference type="InterPro" id="IPR007729">
    <property type="entry name" value="DGOK"/>
</dbReference>
<dbReference type="Gene3D" id="3.30.420.310">
    <property type="entry name" value="2-keto-3-deoxy-galactonokinase, C-terminal domain"/>
    <property type="match status" value="1"/>
</dbReference>
<keyword evidence="2" id="KW-1185">Reference proteome</keyword>
<dbReference type="SUPFAM" id="SSF53067">
    <property type="entry name" value="Actin-like ATPase domain"/>
    <property type="match status" value="1"/>
</dbReference>
<dbReference type="InterPro" id="IPR043129">
    <property type="entry name" value="ATPase_NBD"/>
</dbReference>
<dbReference type="EMBL" id="FOJB01000001">
    <property type="protein sequence ID" value="SEW02802.1"/>
    <property type="molecule type" value="Genomic_DNA"/>
</dbReference>
<dbReference type="STRING" id="1173584.SAMN05444851_0962"/>
<dbReference type="GO" id="GO:0008671">
    <property type="term" value="F:2-dehydro-3-deoxygalactonokinase activity"/>
    <property type="evidence" value="ECO:0007669"/>
    <property type="project" value="InterPro"/>
</dbReference>
<dbReference type="RefSeq" id="WP_091428761.1">
    <property type="nucleotide sequence ID" value="NZ_FOJB01000001.1"/>
</dbReference>
<organism evidence="1 2">
    <name type="scientific">Aliiroseovarius sediminilitoris</name>
    <dbReference type="NCBI Taxonomy" id="1173584"/>
    <lineage>
        <taxon>Bacteria</taxon>
        <taxon>Pseudomonadati</taxon>
        <taxon>Pseudomonadota</taxon>
        <taxon>Alphaproteobacteria</taxon>
        <taxon>Rhodobacterales</taxon>
        <taxon>Paracoccaceae</taxon>
        <taxon>Aliiroseovarius</taxon>
    </lineage>
</organism>
<gene>
    <name evidence="1" type="ORF">SAMN05444851_0962</name>
</gene>
<dbReference type="Proteomes" id="UP000199650">
    <property type="component" value="Unassembled WGS sequence"/>
</dbReference>
<dbReference type="AlphaFoldDB" id="A0A1I0NPI4"/>
<dbReference type="InterPro" id="IPR042258">
    <property type="entry name" value="DGOK_N"/>
</dbReference>
<keyword evidence="1" id="KW-0418">Kinase</keyword>
<evidence type="ECO:0000313" key="1">
    <source>
        <dbReference type="EMBL" id="SEW02802.1"/>
    </source>
</evidence>
<dbReference type="OrthoDB" id="256574at2"/>
<dbReference type="GO" id="GO:0034194">
    <property type="term" value="P:D-galactonate catabolic process"/>
    <property type="evidence" value="ECO:0007669"/>
    <property type="project" value="InterPro"/>
</dbReference>
<name>A0A1I0NPI4_9RHOB</name>
<proteinExistence type="predicted"/>
<protein>
    <submittedName>
        <fullName evidence="1">2-dehydro-3-deoxygalactonokinase</fullName>
    </submittedName>
</protein>
<dbReference type="InterPro" id="IPR042257">
    <property type="entry name" value="DGOK_C"/>
</dbReference>
<reference evidence="1 2" key="1">
    <citation type="submission" date="2016-10" db="EMBL/GenBank/DDBJ databases">
        <authorList>
            <person name="de Groot N.N."/>
        </authorList>
    </citation>
    <scope>NUCLEOTIDE SEQUENCE [LARGE SCALE GENOMIC DNA]</scope>
    <source>
        <strain evidence="1 2">DSM 29439</strain>
    </source>
</reference>
<keyword evidence="1" id="KW-0808">Transferase</keyword>
<dbReference type="Gene3D" id="3.30.420.300">
    <property type="entry name" value="2-keto-3-deoxy-galactonokinase, substrate binding domain"/>
    <property type="match status" value="1"/>
</dbReference>
<sequence length="304" mass="32440">MNDTISKPDWIAVDWGTTHLRVWLMDNRGEVLDHRCSDQGMGVLARGTFEPTLRAMLSDVPGAKALPVIICGMAGSRQGWAEAPYASVPCPPPGVAQATRFQVDGLAVHILPGIKQDTPADVMRGEETQIAGFLAREPTFDGILCLPGSHTKWVHISAGEIVSFRTYMTGEMFALLGKQSVLRHSVDTTEWDQTAFDAGLSDTLSRPADLAAKLFSLRAEALLHDLSAPAARARLSALLIGAELASAKPYWLGQQVVVIGTTQLANAYHGALAQQGVAVRSADVGDLTLEGLTAAFHHLTGGPK</sequence>
<evidence type="ECO:0000313" key="2">
    <source>
        <dbReference type="Proteomes" id="UP000199650"/>
    </source>
</evidence>
<dbReference type="Pfam" id="PF05035">
    <property type="entry name" value="DGOK"/>
    <property type="match status" value="1"/>
</dbReference>